<sequence length="110" mass="12817">MSTRALRDCWQGRVWRRANRNAQARTGWNGGWGLGRQFAPHTLIARRPDWALAEVPFLWLSVLALAVFLREWFVLASWLIVPYLAWVSFASILNLTIVRLNRPFGMVPRR</sequence>
<dbReference type="InterPro" id="IPR004307">
    <property type="entry name" value="TspO_MBR"/>
</dbReference>
<evidence type="ECO:0000313" key="8">
    <source>
        <dbReference type="Proteomes" id="UP001343492"/>
    </source>
</evidence>
<protein>
    <submittedName>
        <fullName evidence="7">TspO/MBR family protein</fullName>
    </submittedName>
</protein>
<evidence type="ECO:0000256" key="1">
    <source>
        <dbReference type="ARBA" id="ARBA00004141"/>
    </source>
</evidence>
<keyword evidence="5 6" id="KW-0472">Membrane</keyword>
<evidence type="ECO:0000256" key="4">
    <source>
        <dbReference type="ARBA" id="ARBA00022989"/>
    </source>
</evidence>
<keyword evidence="4 6" id="KW-1133">Transmembrane helix</keyword>
<evidence type="ECO:0000313" key="7">
    <source>
        <dbReference type="EMBL" id="MEE1878201.1"/>
    </source>
</evidence>
<dbReference type="CDD" id="cd15904">
    <property type="entry name" value="TSPO_MBR"/>
    <property type="match status" value="1"/>
</dbReference>
<dbReference type="PANTHER" id="PTHR10057:SF0">
    <property type="entry name" value="TRANSLOCATOR PROTEIN"/>
    <property type="match status" value="1"/>
</dbReference>
<evidence type="ECO:0000256" key="6">
    <source>
        <dbReference type="SAM" id="Phobius"/>
    </source>
</evidence>
<comment type="subcellular location">
    <subcellularLocation>
        <location evidence="1">Membrane</location>
        <topology evidence="1">Multi-pass membrane protein</topology>
    </subcellularLocation>
</comment>
<comment type="caution">
    <text evidence="7">The sequence shown here is derived from an EMBL/GenBank/DDBJ whole genome shotgun (WGS) entry which is preliminary data.</text>
</comment>
<gene>
    <name evidence="7" type="ORF">VRS74_10955</name>
</gene>
<organism evidence="7 8">
    <name type="scientific">Altererythrobacter litoralis</name>
    <dbReference type="NCBI Taxonomy" id="3113904"/>
    <lineage>
        <taxon>Bacteria</taxon>
        <taxon>Pseudomonadati</taxon>
        <taxon>Pseudomonadota</taxon>
        <taxon>Alphaproteobacteria</taxon>
        <taxon>Sphingomonadales</taxon>
        <taxon>Erythrobacteraceae</taxon>
        <taxon>Altererythrobacter</taxon>
    </lineage>
</organism>
<evidence type="ECO:0000256" key="2">
    <source>
        <dbReference type="ARBA" id="ARBA00007524"/>
    </source>
</evidence>
<comment type="similarity">
    <text evidence="2">Belongs to the TspO/BZRP family.</text>
</comment>
<proteinExistence type="inferred from homology"/>
<dbReference type="Pfam" id="PF03073">
    <property type="entry name" value="TspO_MBR"/>
    <property type="match status" value="1"/>
</dbReference>
<evidence type="ECO:0000256" key="5">
    <source>
        <dbReference type="ARBA" id="ARBA00023136"/>
    </source>
</evidence>
<reference evidence="7 8" key="1">
    <citation type="submission" date="2024-01" db="EMBL/GenBank/DDBJ databases">
        <title>The genome sequence of Erythrobacteraceae sp. strain 1XM1-14.</title>
        <authorList>
            <person name="Liu Y."/>
        </authorList>
    </citation>
    <scope>NUCLEOTIDE SEQUENCE [LARGE SCALE GENOMIC DNA]</scope>
    <source>
        <strain evidence="7 8">1XM1-14</strain>
    </source>
</reference>
<feature type="transmembrane region" description="Helical" evidence="6">
    <location>
        <begin position="50"/>
        <end position="69"/>
    </location>
</feature>
<dbReference type="RefSeq" id="WP_354145357.1">
    <property type="nucleotide sequence ID" value="NZ_JAZDQV010000011.1"/>
</dbReference>
<evidence type="ECO:0000256" key="3">
    <source>
        <dbReference type="ARBA" id="ARBA00022692"/>
    </source>
</evidence>
<dbReference type="Gene3D" id="1.20.1260.100">
    <property type="entry name" value="TspO/MBR protein"/>
    <property type="match status" value="1"/>
</dbReference>
<dbReference type="Proteomes" id="UP001343492">
    <property type="component" value="Unassembled WGS sequence"/>
</dbReference>
<keyword evidence="8" id="KW-1185">Reference proteome</keyword>
<accession>A0ABU7GH29</accession>
<name>A0ABU7GH29_9SPHN</name>
<dbReference type="EMBL" id="JAZDQV010000011">
    <property type="protein sequence ID" value="MEE1878201.1"/>
    <property type="molecule type" value="Genomic_DNA"/>
</dbReference>
<keyword evidence="3 6" id="KW-0812">Transmembrane</keyword>
<dbReference type="PANTHER" id="PTHR10057">
    <property type="entry name" value="PERIPHERAL-TYPE BENZODIAZEPINE RECEPTOR"/>
    <property type="match status" value="1"/>
</dbReference>
<feature type="transmembrane region" description="Helical" evidence="6">
    <location>
        <begin position="75"/>
        <end position="100"/>
    </location>
</feature>
<dbReference type="InterPro" id="IPR038330">
    <property type="entry name" value="TspO/MBR-related_sf"/>
</dbReference>